<reference evidence="4" key="1">
    <citation type="submission" date="2021-03" db="EMBL/GenBank/DDBJ databases">
        <title>Alkalibacter marinus sp. nov., isolated from tidal flat sediment.</title>
        <authorList>
            <person name="Namirimu T."/>
            <person name="Yang J.-A."/>
            <person name="Yang S.-H."/>
            <person name="Kim Y.-J."/>
            <person name="Kwon K.K."/>
        </authorList>
    </citation>
    <scope>NUCLEOTIDE SEQUENCE</scope>
    <source>
        <strain evidence="4">ES005</strain>
    </source>
</reference>
<gene>
    <name evidence="4" type="ORF">J0B03_10095</name>
</gene>
<dbReference type="SUPFAM" id="SSF46689">
    <property type="entry name" value="Homeodomain-like"/>
    <property type="match status" value="1"/>
</dbReference>
<dbReference type="RefSeq" id="WP_207299482.1">
    <property type="nucleotide sequence ID" value="NZ_CP071444.1"/>
</dbReference>
<organism evidence="4 5">
    <name type="scientific">Alkalibacter rhizosphaerae</name>
    <dbReference type="NCBI Taxonomy" id="2815577"/>
    <lineage>
        <taxon>Bacteria</taxon>
        <taxon>Bacillati</taxon>
        <taxon>Bacillota</taxon>
        <taxon>Clostridia</taxon>
        <taxon>Eubacteriales</taxon>
        <taxon>Eubacteriaceae</taxon>
        <taxon>Alkalibacter</taxon>
    </lineage>
</organism>
<dbReference type="Proteomes" id="UP000663499">
    <property type="component" value="Chromosome"/>
</dbReference>
<proteinExistence type="predicted"/>
<evidence type="ECO:0000313" key="5">
    <source>
        <dbReference type="Proteomes" id="UP000663499"/>
    </source>
</evidence>
<dbReference type="Pfam" id="PF00440">
    <property type="entry name" value="TetR_N"/>
    <property type="match status" value="1"/>
</dbReference>
<feature type="domain" description="HTH tetR-type" evidence="3">
    <location>
        <begin position="8"/>
        <end position="68"/>
    </location>
</feature>
<dbReference type="AlphaFoldDB" id="A0A975AI41"/>
<name>A0A975AI41_9FIRM</name>
<dbReference type="InterPro" id="IPR050624">
    <property type="entry name" value="HTH-type_Tx_Regulator"/>
</dbReference>
<dbReference type="GO" id="GO:0003677">
    <property type="term" value="F:DNA binding"/>
    <property type="evidence" value="ECO:0007669"/>
    <property type="project" value="UniProtKB-UniRule"/>
</dbReference>
<dbReference type="EMBL" id="CP071444">
    <property type="protein sequence ID" value="QSX08140.1"/>
    <property type="molecule type" value="Genomic_DNA"/>
</dbReference>
<dbReference type="KEGG" id="alka:J0B03_10095"/>
<keyword evidence="5" id="KW-1185">Reference proteome</keyword>
<dbReference type="Gene3D" id="1.10.357.10">
    <property type="entry name" value="Tetracycline Repressor, domain 2"/>
    <property type="match status" value="1"/>
</dbReference>
<dbReference type="PANTHER" id="PTHR43479:SF11">
    <property type="entry name" value="ACREF_ENVCD OPERON REPRESSOR-RELATED"/>
    <property type="match status" value="1"/>
</dbReference>
<dbReference type="InterPro" id="IPR001647">
    <property type="entry name" value="HTH_TetR"/>
</dbReference>
<evidence type="ECO:0000256" key="2">
    <source>
        <dbReference type="PROSITE-ProRule" id="PRU00335"/>
    </source>
</evidence>
<dbReference type="PRINTS" id="PR00455">
    <property type="entry name" value="HTHTETR"/>
</dbReference>
<evidence type="ECO:0000259" key="3">
    <source>
        <dbReference type="PROSITE" id="PS50977"/>
    </source>
</evidence>
<dbReference type="PROSITE" id="PS50977">
    <property type="entry name" value="HTH_TETR_2"/>
    <property type="match status" value="1"/>
</dbReference>
<keyword evidence="1 2" id="KW-0238">DNA-binding</keyword>
<dbReference type="InterPro" id="IPR009057">
    <property type="entry name" value="Homeodomain-like_sf"/>
</dbReference>
<accession>A0A975AI41</accession>
<protein>
    <submittedName>
        <fullName evidence="4">TetR/AcrR family transcriptional regulator</fullName>
    </submittedName>
</protein>
<dbReference type="PANTHER" id="PTHR43479">
    <property type="entry name" value="ACREF/ENVCD OPERON REPRESSOR-RELATED"/>
    <property type="match status" value="1"/>
</dbReference>
<evidence type="ECO:0000313" key="4">
    <source>
        <dbReference type="EMBL" id="QSX08140.1"/>
    </source>
</evidence>
<sequence>MAKTSQGIETKRLLLKSSSKLFCKYGYNKTKMQLIADNTGITIGSIGYYFRKKEDIAGELLKRYISKIYRFILQHSDGPIDSFTLHVTASLPYYKNIYKNKATRKFYYELITSGSLHSDVNSNNSFRKMMDNLNRKIIKENGVVLDDFRKTAVTIFNSGGRNAMILKLMENYFDVDEIDEAINYIGVGTGSVLGVPQDKIGIAIDYCNSFYKIHQQELDGFCVLEKY</sequence>
<feature type="DNA-binding region" description="H-T-H motif" evidence="2">
    <location>
        <begin position="31"/>
        <end position="50"/>
    </location>
</feature>
<evidence type="ECO:0000256" key="1">
    <source>
        <dbReference type="ARBA" id="ARBA00023125"/>
    </source>
</evidence>